<accession>A0ABM4BZG3</accession>
<protein>
    <submittedName>
        <fullName evidence="2">Uncharacterized protein LOC136081275</fullName>
    </submittedName>
</protein>
<evidence type="ECO:0000313" key="1">
    <source>
        <dbReference type="Proteomes" id="UP001652625"/>
    </source>
</evidence>
<reference evidence="2" key="1">
    <citation type="submission" date="2025-08" db="UniProtKB">
        <authorList>
            <consortium name="RefSeq"/>
        </authorList>
    </citation>
    <scope>IDENTIFICATION</scope>
</reference>
<gene>
    <name evidence="2" type="primary">LOC136081275</name>
</gene>
<dbReference type="Proteomes" id="UP001652625">
    <property type="component" value="Chromosome 06"/>
</dbReference>
<proteinExistence type="predicted"/>
<dbReference type="RefSeq" id="XP_065654650.1">
    <property type="nucleotide sequence ID" value="XM_065798578.1"/>
</dbReference>
<dbReference type="GeneID" id="136081275"/>
<sequence length="195" mass="21767">MHNFLTAHKVLNYNRYGFRKVHSTEHTVIKLVKETLNGFENNQYTFGKFIDLSKAFDSRDEYGYGGYAGGLYNKGYGGYGGGFYNKGYGYGNNYYSDESKKMLKKTPLIIHTTKAMASVDTGGGLNNNGYGRHGGGLYNKGYGFGNNYYSDESKTAVKEDPTYNSYNKGYGYGGYGYGGSYNKGYGYGKSYFKDE</sequence>
<keyword evidence="1" id="KW-1185">Reference proteome</keyword>
<name>A0ABM4BZG3_HYDVU</name>
<evidence type="ECO:0000313" key="2">
    <source>
        <dbReference type="RefSeq" id="XP_065654650.1"/>
    </source>
</evidence>
<organism evidence="1 2">
    <name type="scientific">Hydra vulgaris</name>
    <name type="common">Hydra</name>
    <name type="synonym">Hydra attenuata</name>
    <dbReference type="NCBI Taxonomy" id="6087"/>
    <lineage>
        <taxon>Eukaryota</taxon>
        <taxon>Metazoa</taxon>
        <taxon>Cnidaria</taxon>
        <taxon>Hydrozoa</taxon>
        <taxon>Hydroidolina</taxon>
        <taxon>Anthoathecata</taxon>
        <taxon>Aplanulata</taxon>
        <taxon>Hydridae</taxon>
        <taxon>Hydra</taxon>
    </lineage>
</organism>